<feature type="compositionally biased region" description="Basic and acidic residues" evidence="1">
    <location>
        <begin position="276"/>
        <end position="299"/>
    </location>
</feature>
<evidence type="ECO:0008006" key="4">
    <source>
        <dbReference type="Google" id="ProtNLM"/>
    </source>
</evidence>
<evidence type="ECO:0000313" key="3">
    <source>
        <dbReference type="Proteomes" id="UP000800040"/>
    </source>
</evidence>
<keyword evidence="3" id="KW-1185">Reference proteome</keyword>
<dbReference type="OrthoDB" id="5355510at2759"/>
<evidence type="ECO:0000256" key="1">
    <source>
        <dbReference type="SAM" id="MobiDB-lite"/>
    </source>
</evidence>
<evidence type="ECO:0000313" key="2">
    <source>
        <dbReference type="EMBL" id="KAF1833695.1"/>
    </source>
</evidence>
<dbReference type="Proteomes" id="UP000800040">
    <property type="component" value="Unassembled WGS sequence"/>
</dbReference>
<feature type="compositionally biased region" description="Basic and acidic residues" evidence="1">
    <location>
        <begin position="104"/>
        <end position="116"/>
    </location>
</feature>
<reference evidence="2" key="1">
    <citation type="submission" date="2020-01" db="EMBL/GenBank/DDBJ databases">
        <authorList>
            <consortium name="DOE Joint Genome Institute"/>
            <person name="Haridas S."/>
            <person name="Albert R."/>
            <person name="Binder M."/>
            <person name="Bloem J."/>
            <person name="Labutti K."/>
            <person name="Salamov A."/>
            <person name="Andreopoulos B."/>
            <person name="Baker S.E."/>
            <person name="Barry K."/>
            <person name="Bills G."/>
            <person name="Bluhm B.H."/>
            <person name="Cannon C."/>
            <person name="Castanera R."/>
            <person name="Culley D.E."/>
            <person name="Daum C."/>
            <person name="Ezra D."/>
            <person name="Gonzalez J.B."/>
            <person name="Henrissat B."/>
            <person name="Kuo A."/>
            <person name="Liang C."/>
            <person name="Lipzen A."/>
            <person name="Lutzoni F."/>
            <person name="Magnuson J."/>
            <person name="Mondo S."/>
            <person name="Nolan M."/>
            <person name="Ohm R."/>
            <person name="Pangilinan J."/>
            <person name="Park H.-J."/>
            <person name="Ramirez L."/>
            <person name="Alfaro M."/>
            <person name="Sun H."/>
            <person name="Tritt A."/>
            <person name="Yoshinaga Y."/>
            <person name="Zwiers L.-H."/>
            <person name="Turgeon B.G."/>
            <person name="Goodwin S.B."/>
            <person name="Spatafora J.W."/>
            <person name="Crous P.W."/>
            <person name="Grigoriev I.V."/>
        </authorList>
    </citation>
    <scope>NUCLEOTIDE SEQUENCE</scope>
    <source>
        <strain evidence="2">P77</strain>
    </source>
</reference>
<gene>
    <name evidence="2" type="ORF">BDW02DRAFT_500112</name>
</gene>
<accession>A0A6A5K7C7</accession>
<organism evidence="2 3">
    <name type="scientific">Decorospora gaudefroyi</name>
    <dbReference type="NCBI Taxonomy" id="184978"/>
    <lineage>
        <taxon>Eukaryota</taxon>
        <taxon>Fungi</taxon>
        <taxon>Dikarya</taxon>
        <taxon>Ascomycota</taxon>
        <taxon>Pezizomycotina</taxon>
        <taxon>Dothideomycetes</taxon>
        <taxon>Pleosporomycetidae</taxon>
        <taxon>Pleosporales</taxon>
        <taxon>Pleosporineae</taxon>
        <taxon>Pleosporaceae</taxon>
        <taxon>Decorospora</taxon>
    </lineage>
</organism>
<protein>
    <recommendedName>
        <fullName evidence="4">C3H1-type domain-containing protein</fullName>
    </recommendedName>
</protein>
<feature type="non-terminal residue" evidence="2">
    <location>
        <position position="355"/>
    </location>
</feature>
<sequence length="355" mass="39659">MATHAHPIRALPEGVRHYLVRGNPQGNSVMVPLVPVDQLPFQLQGIPRQLTHRQISDEGWKFLSETNETPFNIAVQAPTTSFSSPSNSTTQPRYLAPDHYVRREPQVPSSDHHARQEPQSLQENSRLGRSINGSTIVQSTPEPPRSMPTGASPSLTETFAAILTKDAARLGYRTPYPSGIEPDHAKKEWCTYWIMTGECAFTAIGCKYKHEMPSEEKLRDLGITRVPKWWKEKSTIIPRTSTWMQRKIAGNEDGERAAAKMRAPRAYPDPSTFRSWRKEGRDRIDDDVQHPQGILKREMGSSAQSAVLRPKAPPAAPVQAPVRRESQMSSLLIDFEETPAPPPPSPRLSHSSATS</sequence>
<feature type="region of interest" description="Disordered" evidence="1">
    <location>
        <begin position="104"/>
        <end position="152"/>
    </location>
</feature>
<dbReference type="AlphaFoldDB" id="A0A6A5K7C7"/>
<feature type="region of interest" description="Disordered" evidence="1">
    <location>
        <begin position="258"/>
        <end position="355"/>
    </location>
</feature>
<feature type="compositionally biased region" description="Polar residues" evidence="1">
    <location>
        <begin position="117"/>
        <end position="140"/>
    </location>
</feature>
<proteinExistence type="predicted"/>
<dbReference type="EMBL" id="ML975314">
    <property type="protein sequence ID" value="KAF1833695.1"/>
    <property type="molecule type" value="Genomic_DNA"/>
</dbReference>
<name>A0A6A5K7C7_9PLEO</name>